<dbReference type="AlphaFoldDB" id="F2CWT8"/>
<accession>F2CWT8</accession>
<reference evidence="1" key="1">
    <citation type="journal article" date="2011" name="Plant Physiol.">
        <title>Comprehensive sequence analysis of 24,783 barley full-length cDNAs derived from 12 clone libraries.</title>
        <authorList>
            <person name="Matsumoto T."/>
            <person name="Tanaka T."/>
            <person name="Sakai H."/>
            <person name="Amano N."/>
            <person name="Kanamori H."/>
            <person name="Kurita K."/>
            <person name="Kikuta A."/>
            <person name="Kamiya K."/>
            <person name="Yamamoto M."/>
            <person name="Ikawa H."/>
            <person name="Fujii N."/>
            <person name="Hori K."/>
            <person name="Itoh T."/>
            <person name="Sato K."/>
        </authorList>
    </citation>
    <scope>NUCLEOTIDE SEQUENCE</scope>
    <source>
        <tissue evidence="1">Shoot</tissue>
    </source>
</reference>
<dbReference type="EMBL" id="AK356091">
    <property type="protein sequence ID" value="BAJ87309.1"/>
    <property type="molecule type" value="mRNA"/>
</dbReference>
<evidence type="ECO:0000313" key="1">
    <source>
        <dbReference type="EMBL" id="BAJ87309.1"/>
    </source>
</evidence>
<protein>
    <submittedName>
        <fullName evidence="1">Predicted protein</fullName>
    </submittedName>
</protein>
<proteinExistence type="evidence at transcript level"/>
<sequence>MEARFVARMRYNNKYEKVWQLMSPRNKRQMKLYDVIRCDC</sequence>
<organism evidence="1">
    <name type="scientific">Hordeum vulgare subsp. vulgare</name>
    <name type="common">Domesticated barley</name>
    <dbReference type="NCBI Taxonomy" id="112509"/>
    <lineage>
        <taxon>Eukaryota</taxon>
        <taxon>Viridiplantae</taxon>
        <taxon>Streptophyta</taxon>
        <taxon>Embryophyta</taxon>
        <taxon>Tracheophyta</taxon>
        <taxon>Spermatophyta</taxon>
        <taxon>Magnoliopsida</taxon>
        <taxon>Liliopsida</taxon>
        <taxon>Poales</taxon>
        <taxon>Poaceae</taxon>
        <taxon>BOP clade</taxon>
        <taxon>Pooideae</taxon>
        <taxon>Triticodae</taxon>
        <taxon>Triticeae</taxon>
        <taxon>Hordeinae</taxon>
        <taxon>Hordeum</taxon>
    </lineage>
</organism>
<name>F2CWT8_HORVV</name>